<proteinExistence type="predicted"/>
<keyword evidence="8" id="KW-1185">Reference proteome</keyword>
<dbReference type="PROSITE" id="PS50893">
    <property type="entry name" value="ABC_TRANSPORTER_2"/>
    <property type="match status" value="1"/>
</dbReference>
<sequence>MAEYLEISKLSVSFDGFKAVSDVDLTVLQGDLRFLIGPNGAGKTTLIDAITGLTPATGSARKSGTELVGRKVHQIARLGVGRTFQTASVFEQLTVLQNLDIAAGAGRSALTLLRRRKSVLPAIDEALEITGLTELRDKPAGVLAHGQKQWLEIGMLLVQNASVLLLDEPVAGMSAEEREETGNLLRRIGDNRVIIVVEHDMDFMRAFANSVTVLAGGRVLSEGSVEAVQADPKVQEVYLGTAAAGELPPTTDQEAEAADAGAH</sequence>
<dbReference type="Proteomes" id="UP000180166">
    <property type="component" value="Chromosome"/>
</dbReference>
<keyword evidence="2" id="KW-0547">Nucleotide-binding</keyword>
<dbReference type="GO" id="GO:0016887">
    <property type="term" value="F:ATP hydrolysis activity"/>
    <property type="evidence" value="ECO:0007669"/>
    <property type="project" value="InterPro"/>
</dbReference>
<dbReference type="InterPro" id="IPR017781">
    <property type="entry name" value="ABC_transptr_urea_ATP-bd_UrtD"/>
</dbReference>
<dbReference type="PANTHER" id="PTHR45772">
    <property type="entry name" value="CONSERVED COMPONENT OF ABC TRANSPORTER FOR NATURAL AMINO ACIDS-RELATED"/>
    <property type="match status" value="1"/>
</dbReference>
<reference evidence="7 8" key="2">
    <citation type="journal article" date="2016" name="Genome Announc.">
        <title>Draft Genome Sequence of Erythromycin- and Oxytetracycline-Sensitive Nocardia seriolae Strain U-1 (NBRC 110359).</title>
        <authorList>
            <person name="Imajoh M."/>
            <person name="Sukeda M."/>
            <person name="Shimizu M."/>
            <person name="Yamane J."/>
            <person name="Ohnishi K."/>
            <person name="Oshima S."/>
        </authorList>
    </citation>
    <scope>NUCLEOTIDE SEQUENCE [LARGE SCALE GENOMIC DNA]</scope>
    <source>
        <strain evidence="7 8">U-1</strain>
    </source>
</reference>
<feature type="region of interest" description="Disordered" evidence="4">
    <location>
        <begin position="244"/>
        <end position="263"/>
    </location>
</feature>
<evidence type="ECO:0000256" key="2">
    <source>
        <dbReference type="ARBA" id="ARBA00022741"/>
    </source>
</evidence>
<dbReference type="AlphaFoldDB" id="A0A0B8NC94"/>
<dbReference type="Proteomes" id="UP000037179">
    <property type="component" value="Unassembled WGS sequence"/>
</dbReference>
<dbReference type="EMBL" id="BBYQ01000052">
    <property type="protein sequence ID" value="GAP29250.1"/>
    <property type="molecule type" value="Genomic_DNA"/>
</dbReference>
<dbReference type="NCBIfam" id="TIGR03411">
    <property type="entry name" value="urea_trans_UrtD"/>
    <property type="match status" value="1"/>
</dbReference>
<keyword evidence="3 7" id="KW-0067">ATP-binding</keyword>
<dbReference type="InterPro" id="IPR003439">
    <property type="entry name" value="ABC_transporter-like_ATP-bd"/>
</dbReference>
<keyword evidence="1" id="KW-0813">Transport</keyword>
<dbReference type="OrthoDB" id="3396710at2"/>
<evidence type="ECO:0000256" key="4">
    <source>
        <dbReference type="SAM" id="MobiDB-lite"/>
    </source>
</evidence>
<organism evidence="7 8">
    <name type="scientific">Nocardia seriolae</name>
    <dbReference type="NCBI Taxonomy" id="37332"/>
    <lineage>
        <taxon>Bacteria</taxon>
        <taxon>Bacillati</taxon>
        <taxon>Actinomycetota</taxon>
        <taxon>Actinomycetes</taxon>
        <taxon>Mycobacteriales</taxon>
        <taxon>Nocardiaceae</taxon>
        <taxon>Nocardia</taxon>
    </lineage>
</organism>
<evidence type="ECO:0000256" key="3">
    <source>
        <dbReference type="ARBA" id="ARBA00022840"/>
    </source>
</evidence>
<evidence type="ECO:0000313" key="9">
    <source>
        <dbReference type="Proteomes" id="UP000180166"/>
    </source>
</evidence>
<dbReference type="InterPro" id="IPR051120">
    <property type="entry name" value="ABC_AA/LPS_Transport"/>
</dbReference>
<reference evidence="6 9" key="3">
    <citation type="submission" date="2016-10" db="EMBL/GenBank/DDBJ databases">
        <title>Genome sequence of Nocardia seriolae strain EM150506, isolated from Anguila japonica.</title>
        <authorList>
            <person name="Han H.-J."/>
        </authorList>
    </citation>
    <scope>NUCLEOTIDE SEQUENCE [LARGE SCALE GENOMIC DNA]</scope>
    <source>
        <strain evidence="6 9">EM150506</strain>
    </source>
</reference>
<dbReference type="GO" id="GO:0005524">
    <property type="term" value="F:ATP binding"/>
    <property type="evidence" value="ECO:0007669"/>
    <property type="project" value="UniProtKB-KW"/>
</dbReference>
<dbReference type="Pfam" id="PF00005">
    <property type="entry name" value="ABC_tran"/>
    <property type="match status" value="1"/>
</dbReference>
<evidence type="ECO:0000259" key="5">
    <source>
        <dbReference type="PROSITE" id="PS50893"/>
    </source>
</evidence>
<dbReference type="InterPro" id="IPR027417">
    <property type="entry name" value="P-loop_NTPase"/>
</dbReference>
<dbReference type="SMART" id="SM00382">
    <property type="entry name" value="AAA"/>
    <property type="match status" value="1"/>
</dbReference>
<dbReference type="RefSeq" id="WP_045437723.1">
    <property type="nucleotide sequence ID" value="NZ_AP017900.1"/>
</dbReference>
<dbReference type="CDD" id="cd03219">
    <property type="entry name" value="ABC_Mj1267_LivG_branched"/>
    <property type="match status" value="1"/>
</dbReference>
<evidence type="ECO:0000313" key="8">
    <source>
        <dbReference type="Proteomes" id="UP000037179"/>
    </source>
</evidence>
<protein>
    <submittedName>
        <fullName evidence="7">Urea ABC transporter ATP-binding protein</fullName>
    </submittedName>
    <submittedName>
        <fullName evidence="6">Zinc import ATP-binding protein ZnuC</fullName>
    </submittedName>
</protein>
<dbReference type="InterPro" id="IPR032823">
    <property type="entry name" value="BCA_ABC_TP_C"/>
</dbReference>
<dbReference type="Gene3D" id="3.40.50.300">
    <property type="entry name" value="P-loop containing nucleotide triphosphate hydrolases"/>
    <property type="match status" value="1"/>
</dbReference>
<evidence type="ECO:0000313" key="7">
    <source>
        <dbReference type="EMBL" id="GAP29250.1"/>
    </source>
</evidence>
<reference evidence="8" key="1">
    <citation type="submission" date="2015-07" db="EMBL/GenBank/DDBJ databases">
        <title>Nocardia seriolae U-1 whole genome shotgun sequence.</title>
        <authorList>
            <person name="Imajoh M."/>
            <person name="Fukumoto Y."/>
            <person name="Sukeda M."/>
            <person name="Yamane J."/>
            <person name="Yamasaki K."/>
            <person name="Shimizu M."/>
            <person name="Ohnishi K."/>
            <person name="Oshima S."/>
        </authorList>
    </citation>
    <scope>NUCLEOTIDE SEQUENCE [LARGE SCALE GENOMIC DNA]</scope>
    <source>
        <strain evidence="8">U-1</strain>
    </source>
</reference>
<dbReference type="Pfam" id="PF12399">
    <property type="entry name" value="BCA_ABC_TP_C"/>
    <property type="match status" value="1"/>
</dbReference>
<evidence type="ECO:0000313" key="6">
    <source>
        <dbReference type="EMBL" id="APA94325.1"/>
    </source>
</evidence>
<dbReference type="KEGG" id="nsr:NS506_00238"/>
<dbReference type="InterPro" id="IPR003593">
    <property type="entry name" value="AAA+_ATPase"/>
</dbReference>
<name>A0A0B8NC94_9NOCA</name>
<dbReference type="PANTHER" id="PTHR45772:SF8">
    <property type="entry name" value="HIGH-AFFINITY BRANCHED-CHAIN AMINO ACID TRANSPORT ATP-BINDING PROTEIN"/>
    <property type="match status" value="1"/>
</dbReference>
<evidence type="ECO:0000256" key="1">
    <source>
        <dbReference type="ARBA" id="ARBA00022448"/>
    </source>
</evidence>
<accession>A0A0B8NC94</accession>
<feature type="domain" description="ABC transporter" evidence="5">
    <location>
        <begin position="5"/>
        <end position="241"/>
    </location>
</feature>
<dbReference type="GO" id="GO:0005886">
    <property type="term" value="C:plasma membrane"/>
    <property type="evidence" value="ECO:0007669"/>
    <property type="project" value="TreeGrafter"/>
</dbReference>
<dbReference type="EMBL" id="CP017839">
    <property type="protein sequence ID" value="APA94325.1"/>
    <property type="molecule type" value="Genomic_DNA"/>
</dbReference>
<gene>
    <name evidence="6" type="ORF">NS506_00238</name>
    <name evidence="7" type="ORF">NSK11_contig00052-0022</name>
</gene>
<dbReference type="SUPFAM" id="SSF52540">
    <property type="entry name" value="P-loop containing nucleoside triphosphate hydrolases"/>
    <property type="match status" value="1"/>
</dbReference>